<name>A0A6N3BFJ0_9FIRM</name>
<evidence type="ECO:0000256" key="1">
    <source>
        <dbReference type="ARBA" id="ARBA00011076"/>
    </source>
</evidence>
<feature type="binding site" evidence="6">
    <location>
        <position position="206"/>
    </location>
    <ligand>
        <name>substrate</name>
    </ligand>
</feature>
<sequence>MRKTIPNKFKEVNFIIYTEEILEEALNLGRKYLHEGAVADYIPELAKVEANKVAISTIEDGKLTSVGDSKIKFSIQSIVKVILYALAMKNYKVAELKKYVGVRPSAKPFNSVIELELSEKRIPVNPFINAGAIIIVAILHNVYREKTFDVILKKASEFLGEEVDYSREIAESEKESSFTNRTLIYLMLAKGILPSDTKVEEVLDTYFKACSILVNTENLAHMSYVISNDGIDLEGKEIITAKEAKVLRSLMATCGTYDYSGDFAIRVGLPAKSGVGGGIVTASKNKNGLAVYAPRLDKHGNSYSGVRMLEFLSQKLDLSIY</sequence>
<dbReference type="SUPFAM" id="SSF56601">
    <property type="entry name" value="beta-lactamase/transpeptidase-like"/>
    <property type="match status" value="1"/>
</dbReference>
<feature type="binding site" evidence="6">
    <location>
        <position position="275"/>
    </location>
    <ligand>
        <name>substrate</name>
    </ligand>
</feature>
<dbReference type="InterPro" id="IPR015868">
    <property type="entry name" value="Glutaminase"/>
</dbReference>
<dbReference type="NCBIfam" id="TIGR03814">
    <property type="entry name" value="Gln_ase"/>
    <property type="match status" value="1"/>
</dbReference>
<dbReference type="EMBL" id="CACRUP010000017">
    <property type="protein sequence ID" value="VYT99092.1"/>
    <property type="molecule type" value="Genomic_DNA"/>
</dbReference>
<evidence type="ECO:0000256" key="6">
    <source>
        <dbReference type="HAMAP-Rule" id="MF_00313"/>
    </source>
</evidence>
<comment type="subunit">
    <text evidence="2 6">Homotetramer.</text>
</comment>
<dbReference type="RefSeq" id="WP_421949808.1">
    <property type="nucleotide sequence ID" value="NZ_CACRUP010000017.1"/>
</dbReference>
<dbReference type="Pfam" id="PF04960">
    <property type="entry name" value="Glutaminase"/>
    <property type="match status" value="1"/>
</dbReference>
<dbReference type="InterPro" id="IPR012338">
    <property type="entry name" value="Beta-lactam/transpept-like"/>
</dbReference>
<feature type="binding site" evidence="6">
    <location>
        <position position="257"/>
    </location>
    <ligand>
        <name>substrate</name>
    </ligand>
</feature>
<feature type="binding site" evidence="6">
    <location>
        <position position="173"/>
    </location>
    <ligand>
        <name>substrate</name>
    </ligand>
</feature>
<evidence type="ECO:0000256" key="3">
    <source>
        <dbReference type="ARBA" id="ARBA00012918"/>
    </source>
</evidence>
<dbReference type="GO" id="GO:0006537">
    <property type="term" value="P:glutamate biosynthetic process"/>
    <property type="evidence" value="ECO:0007669"/>
    <property type="project" value="TreeGrafter"/>
</dbReference>
<dbReference type="GO" id="GO:0006543">
    <property type="term" value="P:L-glutamine catabolic process"/>
    <property type="evidence" value="ECO:0007669"/>
    <property type="project" value="TreeGrafter"/>
</dbReference>
<dbReference type="PANTHER" id="PTHR12544">
    <property type="entry name" value="GLUTAMINASE"/>
    <property type="match status" value="1"/>
</dbReference>
<keyword evidence="6" id="KW-0007">Acetylation</keyword>
<dbReference type="Gene3D" id="3.40.710.10">
    <property type="entry name" value="DD-peptidase/beta-lactamase superfamily"/>
    <property type="match status" value="1"/>
</dbReference>
<feature type="binding site" evidence="6">
    <location>
        <position position="129"/>
    </location>
    <ligand>
        <name>substrate</name>
    </ligand>
</feature>
<evidence type="ECO:0000256" key="4">
    <source>
        <dbReference type="ARBA" id="ARBA00022801"/>
    </source>
</evidence>
<organism evidence="7">
    <name type="scientific">Peptoniphilus gorbachii</name>
    <dbReference type="NCBI Taxonomy" id="411567"/>
    <lineage>
        <taxon>Bacteria</taxon>
        <taxon>Bacillati</taxon>
        <taxon>Bacillota</taxon>
        <taxon>Tissierellia</taxon>
        <taxon>Tissierellales</taxon>
        <taxon>Peptoniphilaceae</taxon>
        <taxon>Peptoniphilus</taxon>
    </lineage>
</organism>
<comment type="similarity">
    <text evidence="1 6">Belongs to the glutaminase family.</text>
</comment>
<protein>
    <recommendedName>
        <fullName evidence="3 6">Glutaminase</fullName>
        <ecNumber evidence="3 6">3.5.1.2</ecNumber>
    </recommendedName>
</protein>
<dbReference type="GO" id="GO:0004359">
    <property type="term" value="F:glutaminase activity"/>
    <property type="evidence" value="ECO:0007669"/>
    <property type="project" value="UniProtKB-UniRule"/>
</dbReference>
<reference evidence="7" key="1">
    <citation type="submission" date="2019-11" db="EMBL/GenBank/DDBJ databases">
        <authorList>
            <person name="Feng L."/>
        </authorList>
    </citation>
    <scope>NUCLEOTIDE SEQUENCE</scope>
    <source>
        <strain evidence="7">PgorbachiiLFYP46</strain>
    </source>
</reference>
<evidence type="ECO:0000256" key="5">
    <source>
        <dbReference type="ARBA" id="ARBA00049534"/>
    </source>
</evidence>
<feature type="binding site" evidence="6">
    <location>
        <position position="180"/>
    </location>
    <ligand>
        <name>substrate</name>
    </ligand>
</feature>
<dbReference type="AlphaFoldDB" id="A0A6N3BFJ0"/>
<comment type="catalytic activity">
    <reaction evidence="5 6">
        <text>L-glutamine + H2O = L-glutamate + NH4(+)</text>
        <dbReference type="Rhea" id="RHEA:15889"/>
        <dbReference type="ChEBI" id="CHEBI:15377"/>
        <dbReference type="ChEBI" id="CHEBI:28938"/>
        <dbReference type="ChEBI" id="CHEBI:29985"/>
        <dbReference type="ChEBI" id="CHEBI:58359"/>
        <dbReference type="EC" id="3.5.1.2"/>
    </reaction>
</comment>
<evidence type="ECO:0000256" key="2">
    <source>
        <dbReference type="ARBA" id="ARBA00011881"/>
    </source>
</evidence>
<keyword evidence="4 6" id="KW-0378">Hydrolase</keyword>
<dbReference type="FunFam" id="3.40.710.10:FF:000005">
    <property type="entry name" value="Glutaminase"/>
    <property type="match status" value="1"/>
</dbReference>
<proteinExistence type="inferred from homology"/>
<dbReference type="PANTHER" id="PTHR12544:SF29">
    <property type="entry name" value="GLUTAMINASE"/>
    <property type="match status" value="1"/>
</dbReference>
<accession>A0A6N3BFJ0</accession>
<evidence type="ECO:0000313" key="7">
    <source>
        <dbReference type="EMBL" id="VYT99092.1"/>
    </source>
</evidence>
<gene>
    <name evidence="7" type="primary">glsA2</name>
    <name evidence="6" type="synonym">glsA</name>
    <name evidence="7" type="ORF">PGLFYP46_01590</name>
</gene>
<feature type="binding site" evidence="6">
    <location>
        <position position="77"/>
    </location>
    <ligand>
        <name>substrate</name>
    </ligand>
</feature>
<dbReference type="HAMAP" id="MF_00313">
    <property type="entry name" value="Glutaminase"/>
    <property type="match status" value="1"/>
</dbReference>
<dbReference type="EC" id="3.5.1.2" evidence="3 6"/>